<keyword evidence="4 7" id="KW-0238">DNA-binding</keyword>
<dbReference type="OrthoDB" id="6159439at2759"/>
<evidence type="ECO:0000256" key="1">
    <source>
        <dbReference type="ARBA" id="ARBA00004123"/>
    </source>
</evidence>
<dbReference type="SMART" id="SM00389">
    <property type="entry name" value="HOX"/>
    <property type="match status" value="1"/>
</dbReference>
<dbReference type="Pfam" id="PF00046">
    <property type="entry name" value="Homeodomain"/>
    <property type="match status" value="1"/>
</dbReference>
<evidence type="ECO:0000256" key="8">
    <source>
        <dbReference type="RuleBase" id="RU000682"/>
    </source>
</evidence>
<dbReference type="InterPro" id="IPR050649">
    <property type="entry name" value="Paired_Homeobox_TFs"/>
</dbReference>
<dbReference type="PANTHER" id="PTHR24329:SF340">
    <property type="entry name" value="ARISTALESS RELATED HOMEOBOX"/>
    <property type="match status" value="1"/>
</dbReference>
<protein>
    <recommendedName>
        <fullName evidence="9">Homeobox domain-containing protein</fullName>
    </recommendedName>
</protein>
<dbReference type="PROSITE" id="PS50071">
    <property type="entry name" value="HOMEOBOX_2"/>
    <property type="match status" value="1"/>
</dbReference>
<keyword evidence="3" id="KW-0217">Developmental protein</keyword>
<dbReference type="AlphaFoldDB" id="A0A8J6EZ35"/>
<dbReference type="InterPro" id="IPR017970">
    <property type="entry name" value="Homeobox_CS"/>
</dbReference>
<dbReference type="PROSITE" id="PS00027">
    <property type="entry name" value="HOMEOBOX_1"/>
    <property type="match status" value="1"/>
</dbReference>
<evidence type="ECO:0000256" key="7">
    <source>
        <dbReference type="PROSITE-ProRule" id="PRU00108"/>
    </source>
</evidence>
<gene>
    <name evidence="10" type="ORF">GDO78_013452</name>
</gene>
<evidence type="ECO:0000256" key="4">
    <source>
        <dbReference type="ARBA" id="ARBA00023125"/>
    </source>
</evidence>
<evidence type="ECO:0000259" key="9">
    <source>
        <dbReference type="PROSITE" id="PS50071"/>
    </source>
</evidence>
<evidence type="ECO:0000313" key="11">
    <source>
        <dbReference type="Proteomes" id="UP000770717"/>
    </source>
</evidence>
<reference evidence="10" key="1">
    <citation type="thesis" date="2020" institute="ProQuest LLC" country="789 East Eisenhower Parkway, Ann Arbor, MI, USA">
        <title>Comparative Genomics and Chromosome Evolution.</title>
        <authorList>
            <person name="Mudd A.B."/>
        </authorList>
    </citation>
    <scope>NUCLEOTIDE SEQUENCE</scope>
    <source>
        <strain evidence="10">HN-11 Male</strain>
        <tissue evidence="10">Kidney and liver</tissue>
    </source>
</reference>
<dbReference type="InterPro" id="IPR001356">
    <property type="entry name" value="HD"/>
</dbReference>
<dbReference type="EMBL" id="WNTK01000009">
    <property type="protein sequence ID" value="KAG9478437.1"/>
    <property type="molecule type" value="Genomic_DNA"/>
</dbReference>
<dbReference type="Gene3D" id="1.10.10.60">
    <property type="entry name" value="Homeodomain-like"/>
    <property type="match status" value="1"/>
</dbReference>
<dbReference type="CDD" id="cd00086">
    <property type="entry name" value="homeodomain"/>
    <property type="match status" value="1"/>
</dbReference>
<feature type="domain" description="Homeobox" evidence="9">
    <location>
        <begin position="34"/>
        <end position="94"/>
    </location>
</feature>
<evidence type="ECO:0000256" key="2">
    <source>
        <dbReference type="ARBA" id="ARBA00006503"/>
    </source>
</evidence>
<evidence type="ECO:0000256" key="6">
    <source>
        <dbReference type="ARBA" id="ARBA00023242"/>
    </source>
</evidence>
<keyword evidence="5 7" id="KW-0371">Homeobox</keyword>
<feature type="DNA-binding region" description="Homeobox" evidence="7">
    <location>
        <begin position="36"/>
        <end position="95"/>
    </location>
</feature>
<dbReference type="GO" id="GO:0000981">
    <property type="term" value="F:DNA-binding transcription factor activity, RNA polymerase II-specific"/>
    <property type="evidence" value="ECO:0007669"/>
    <property type="project" value="InterPro"/>
</dbReference>
<evidence type="ECO:0000313" key="10">
    <source>
        <dbReference type="EMBL" id="KAG9478437.1"/>
    </source>
</evidence>
<dbReference type="SUPFAM" id="SSF46689">
    <property type="entry name" value="Homeodomain-like"/>
    <property type="match status" value="1"/>
</dbReference>
<sequence>MSSNIGADRSVEKKADEELSVGSELSISAGAGRRKQRRYRTTFSNLQLEELERAFMKSHYPDVFTREDLAMRLNLTEARVQVWFQNRRAKWRKREKTDVLAGVPTFPIRHPLGLYLDLPITSSHFIDPVWRTVPLSAVTSPSVNPAFTTAPQGSLNLNHMSWTSLLRNPVLTPYFGRFLSVLNPLVTTPSLLLKSPTSTSDSELPLLNDTTGGDWKSLPTVEVLRRVSKEHAEQASPVNMLSSFSSVNKDLC</sequence>
<organism evidence="10 11">
    <name type="scientific">Eleutherodactylus coqui</name>
    <name type="common">Puerto Rican coqui</name>
    <dbReference type="NCBI Taxonomy" id="57060"/>
    <lineage>
        <taxon>Eukaryota</taxon>
        <taxon>Metazoa</taxon>
        <taxon>Chordata</taxon>
        <taxon>Craniata</taxon>
        <taxon>Vertebrata</taxon>
        <taxon>Euteleostomi</taxon>
        <taxon>Amphibia</taxon>
        <taxon>Batrachia</taxon>
        <taxon>Anura</taxon>
        <taxon>Neobatrachia</taxon>
        <taxon>Hyloidea</taxon>
        <taxon>Eleutherodactylidae</taxon>
        <taxon>Eleutherodactylinae</taxon>
        <taxon>Eleutherodactylus</taxon>
        <taxon>Eleutherodactylus</taxon>
    </lineage>
</organism>
<dbReference type="GO" id="GO:0000977">
    <property type="term" value="F:RNA polymerase II transcription regulatory region sequence-specific DNA binding"/>
    <property type="evidence" value="ECO:0007669"/>
    <property type="project" value="TreeGrafter"/>
</dbReference>
<comment type="caution">
    <text evidence="10">The sequence shown here is derived from an EMBL/GenBank/DDBJ whole genome shotgun (WGS) entry which is preliminary data.</text>
</comment>
<accession>A0A8J6EZ35</accession>
<keyword evidence="6 7" id="KW-0539">Nucleus</keyword>
<dbReference type="Proteomes" id="UP000770717">
    <property type="component" value="Unassembled WGS sequence"/>
</dbReference>
<dbReference type="PANTHER" id="PTHR24329">
    <property type="entry name" value="HOMEOBOX PROTEIN ARISTALESS"/>
    <property type="match status" value="1"/>
</dbReference>
<name>A0A8J6EZ35_ELECQ</name>
<dbReference type="FunFam" id="1.10.10.60:FF:000102">
    <property type="entry name" value="Aristaless related homeobox"/>
    <property type="match status" value="1"/>
</dbReference>
<dbReference type="InterPro" id="IPR009057">
    <property type="entry name" value="Homeodomain-like_sf"/>
</dbReference>
<evidence type="ECO:0000256" key="5">
    <source>
        <dbReference type="ARBA" id="ARBA00023155"/>
    </source>
</evidence>
<proteinExistence type="inferred from homology"/>
<comment type="subcellular location">
    <subcellularLocation>
        <location evidence="1 7 8">Nucleus</location>
    </subcellularLocation>
</comment>
<comment type="similarity">
    <text evidence="2">Belongs to the paired homeobox family. Bicoid subfamily.</text>
</comment>
<keyword evidence="11" id="KW-1185">Reference proteome</keyword>
<dbReference type="GO" id="GO:0005634">
    <property type="term" value="C:nucleus"/>
    <property type="evidence" value="ECO:0007669"/>
    <property type="project" value="UniProtKB-SubCell"/>
</dbReference>
<evidence type="ECO:0000256" key="3">
    <source>
        <dbReference type="ARBA" id="ARBA00022473"/>
    </source>
</evidence>